<evidence type="ECO:0000259" key="7">
    <source>
        <dbReference type="Pfam" id="PF25989"/>
    </source>
</evidence>
<keyword evidence="10" id="KW-1185">Reference proteome</keyword>
<comment type="similarity">
    <text evidence="2">Belongs to the membrane fusion protein (MFP) (TC 8.A.1) family.</text>
</comment>
<feature type="coiled-coil region" evidence="4">
    <location>
        <begin position="104"/>
        <end position="215"/>
    </location>
</feature>
<dbReference type="InterPro" id="IPR058639">
    <property type="entry name" value="BSH_YknX-like"/>
</dbReference>
<dbReference type="SUPFAM" id="SSF51230">
    <property type="entry name" value="Single hybrid motif"/>
    <property type="match status" value="1"/>
</dbReference>
<dbReference type="InterPro" id="IPR011053">
    <property type="entry name" value="Single_hybrid_motif"/>
</dbReference>
<evidence type="ECO:0000313" key="9">
    <source>
        <dbReference type="EMBL" id="SHH58867.1"/>
    </source>
</evidence>
<evidence type="ECO:0000256" key="4">
    <source>
        <dbReference type="SAM" id="Coils"/>
    </source>
</evidence>
<name>A0A1M5U799_9FIRM</name>
<accession>A0A1M5U799</accession>
<dbReference type="InterPro" id="IPR050465">
    <property type="entry name" value="UPF0194_transport"/>
</dbReference>
<dbReference type="AlphaFoldDB" id="A0A1M5U799"/>
<feature type="domain" description="YknX-like beta-barrel" evidence="8">
    <location>
        <begin position="256"/>
        <end position="334"/>
    </location>
</feature>
<feature type="domain" description="YknX-like C-terminal permuted SH3-like" evidence="7">
    <location>
        <begin position="342"/>
        <end position="411"/>
    </location>
</feature>
<keyword evidence="5" id="KW-1133">Transmembrane helix</keyword>
<dbReference type="PRINTS" id="PR01490">
    <property type="entry name" value="RTXTOXIND"/>
</dbReference>
<organism evidence="9 10">
    <name type="scientific">Caloranaerobacter azorensis DSM 13643</name>
    <dbReference type="NCBI Taxonomy" id="1121264"/>
    <lineage>
        <taxon>Bacteria</taxon>
        <taxon>Bacillati</taxon>
        <taxon>Bacillota</taxon>
        <taxon>Tissierellia</taxon>
        <taxon>Tissierellales</taxon>
        <taxon>Thermohalobacteraceae</taxon>
        <taxon>Caloranaerobacter</taxon>
    </lineage>
</organism>
<dbReference type="InterPro" id="IPR058637">
    <property type="entry name" value="YknX-like_C"/>
</dbReference>
<dbReference type="InterPro" id="IPR058636">
    <property type="entry name" value="Beta-barrel_YknX"/>
</dbReference>
<dbReference type="OrthoDB" id="9777308at2"/>
<dbReference type="Pfam" id="PF25990">
    <property type="entry name" value="Beta-barrel_YknX"/>
    <property type="match status" value="1"/>
</dbReference>
<dbReference type="RefSeq" id="WP_073196346.1">
    <property type="nucleotide sequence ID" value="NZ_FQXO01000029.1"/>
</dbReference>
<dbReference type="Gene3D" id="2.40.30.170">
    <property type="match status" value="1"/>
</dbReference>
<sequence>MAKGKKALAISLLVILGIVIIGVGAYKAAKKENKRGIFVKTVEVSKEDISSIIISDGTVKSKVNRNVVTTLPYKIKEILVKEGDKVSKGQVLAKLDTEDIEFNIRAAEINLEIEKQNLKNMLEGKDTFQLEKNLENAKLNYENAQKKYQNSVKLYEAGAISKSQLEADSSALATAKINFELAQKQLEDAKKAKDVEGQKKRIELQELNLKKQKEEISKSIIKSPIDGVIVYSGAKLGVPANTASPLFIIDDTSKLEIEVNISEYDINDIKLGQEVKITGEAFKNREYKGKVSYISPVATEMNTGRGIETNVKIKIDILNPDEKIKPGFSADVSINTANKKDALVVPYEALYHKKDGSIVVFKVEEGKAVEIPILMGVEGDLKAEIISKDLKEGDQIILNPTEKIKDGMEVSILKGDKK</sequence>
<dbReference type="Proteomes" id="UP000183967">
    <property type="component" value="Unassembled WGS sequence"/>
</dbReference>
<dbReference type="GO" id="GO:0016020">
    <property type="term" value="C:membrane"/>
    <property type="evidence" value="ECO:0007669"/>
    <property type="project" value="InterPro"/>
</dbReference>
<proteinExistence type="inferred from homology"/>
<evidence type="ECO:0000313" key="10">
    <source>
        <dbReference type="Proteomes" id="UP000183967"/>
    </source>
</evidence>
<dbReference type="Gene3D" id="2.40.50.100">
    <property type="match status" value="1"/>
</dbReference>
<keyword evidence="5" id="KW-0472">Membrane</keyword>
<dbReference type="PANTHER" id="PTHR32347:SF14">
    <property type="entry name" value="EFFLUX SYSTEM COMPONENT YKNX-RELATED"/>
    <property type="match status" value="1"/>
</dbReference>
<gene>
    <name evidence="9" type="ORF">SAMN02745135_01297</name>
</gene>
<evidence type="ECO:0000256" key="2">
    <source>
        <dbReference type="ARBA" id="ARBA00009477"/>
    </source>
</evidence>
<keyword evidence="5" id="KW-0812">Transmembrane</keyword>
<feature type="transmembrane region" description="Helical" evidence="5">
    <location>
        <begin position="7"/>
        <end position="26"/>
    </location>
</feature>
<feature type="domain" description="YknX-like barrel-sandwich hybrid" evidence="6">
    <location>
        <begin position="74"/>
        <end position="230"/>
    </location>
</feature>
<evidence type="ECO:0000256" key="3">
    <source>
        <dbReference type="ARBA" id="ARBA00023054"/>
    </source>
</evidence>
<protein>
    <submittedName>
        <fullName evidence="9">RND family efflux transporter, MFP subunit</fullName>
    </submittedName>
</protein>
<evidence type="ECO:0000259" key="8">
    <source>
        <dbReference type="Pfam" id="PF25990"/>
    </source>
</evidence>
<reference evidence="10" key="1">
    <citation type="submission" date="2016-11" db="EMBL/GenBank/DDBJ databases">
        <authorList>
            <person name="Varghese N."/>
            <person name="Submissions S."/>
        </authorList>
    </citation>
    <scope>NUCLEOTIDE SEQUENCE [LARGE SCALE GENOMIC DNA]</scope>
    <source>
        <strain evidence="10">DSM 13643</strain>
    </source>
</reference>
<dbReference type="GO" id="GO:0022857">
    <property type="term" value="F:transmembrane transporter activity"/>
    <property type="evidence" value="ECO:0007669"/>
    <property type="project" value="InterPro"/>
</dbReference>
<dbReference type="InterPro" id="IPR006143">
    <property type="entry name" value="RND_pump_MFP"/>
</dbReference>
<dbReference type="GO" id="GO:0030313">
    <property type="term" value="C:cell envelope"/>
    <property type="evidence" value="ECO:0007669"/>
    <property type="project" value="UniProtKB-SubCell"/>
</dbReference>
<evidence type="ECO:0000256" key="5">
    <source>
        <dbReference type="SAM" id="Phobius"/>
    </source>
</evidence>
<dbReference type="EMBL" id="FQXO01000029">
    <property type="protein sequence ID" value="SHH58867.1"/>
    <property type="molecule type" value="Genomic_DNA"/>
</dbReference>
<evidence type="ECO:0000259" key="6">
    <source>
        <dbReference type="Pfam" id="PF25984"/>
    </source>
</evidence>
<comment type="subcellular location">
    <subcellularLocation>
        <location evidence="1">Cell envelope</location>
    </subcellularLocation>
</comment>
<keyword evidence="3 4" id="KW-0175">Coiled coil</keyword>
<evidence type="ECO:0000256" key="1">
    <source>
        <dbReference type="ARBA" id="ARBA00004196"/>
    </source>
</evidence>
<dbReference type="SUPFAM" id="SSF111369">
    <property type="entry name" value="HlyD-like secretion proteins"/>
    <property type="match status" value="1"/>
</dbReference>
<dbReference type="Pfam" id="PF25984">
    <property type="entry name" value="BSH_YknX"/>
    <property type="match status" value="1"/>
</dbReference>
<dbReference type="Gene3D" id="2.40.420.20">
    <property type="match status" value="1"/>
</dbReference>
<dbReference type="PANTHER" id="PTHR32347">
    <property type="entry name" value="EFFLUX SYSTEM COMPONENT YKNX-RELATED"/>
    <property type="match status" value="1"/>
</dbReference>
<dbReference type="NCBIfam" id="TIGR01730">
    <property type="entry name" value="RND_mfp"/>
    <property type="match status" value="1"/>
</dbReference>
<dbReference type="Pfam" id="PF25989">
    <property type="entry name" value="YknX_C"/>
    <property type="match status" value="1"/>
</dbReference>
<dbReference type="Gene3D" id="1.10.287.470">
    <property type="entry name" value="Helix hairpin bin"/>
    <property type="match status" value="1"/>
</dbReference>